<reference evidence="3 4" key="1">
    <citation type="submission" date="2024-10" db="EMBL/GenBank/DDBJ databases">
        <title>The Natural Products Discovery Center: Release of the First 8490 Sequenced Strains for Exploring Actinobacteria Biosynthetic Diversity.</title>
        <authorList>
            <person name="Kalkreuter E."/>
            <person name="Kautsar S.A."/>
            <person name="Yang D."/>
            <person name="Bader C.D."/>
            <person name="Teijaro C.N."/>
            <person name="Fluegel L."/>
            <person name="Davis C.M."/>
            <person name="Simpson J.R."/>
            <person name="Lauterbach L."/>
            <person name="Steele A.D."/>
            <person name="Gui C."/>
            <person name="Meng S."/>
            <person name="Li G."/>
            <person name="Viehrig K."/>
            <person name="Ye F."/>
            <person name="Su P."/>
            <person name="Kiefer A.F."/>
            <person name="Nichols A."/>
            <person name="Cepeda A.J."/>
            <person name="Yan W."/>
            <person name="Fan B."/>
            <person name="Jiang Y."/>
            <person name="Adhikari A."/>
            <person name="Zheng C.-J."/>
            <person name="Schuster L."/>
            <person name="Cowan T.M."/>
            <person name="Smanski M.J."/>
            <person name="Chevrette M.G."/>
            <person name="De Carvalho L.P.S."/>
            <person name="Shen B."/>
        </authorList>
    </citation>
    <scope>NUCLEOTIDE SEQUENCE [LARGE SCALE GENOMIC DNA]</scope>
    <source>
        <strain evidence="3 4">NPDC051599</strain>
    </source>
</reference>
<dbReference type="Pfam" id="PF03259">
    <property type="entry name" value="Robl_LC7"/>
    <property type="match status" value="1"/>
</dbReference>
<dbReference type="SUPFAM" id="SSF103196">
    <property type="entry name" value="Roadblock/LC7 domain"/>
    <property type="match status" value="1"/>
</dbReference>
<comment type="caution">
    <text evidence="3">The sequence shown here is derived from an EMBL/GenBank/DDBJ whole genome shotgun (WGS) entry which is preliminary data.</text>
</comment>
<gene>
    <name evidence="3" type="ORF">ACIA8P_41245</name>
</gene>
<name>A0ABW7YEW7_STRCE</name>
<evidence type="ECO:0000256" key="1">
    <source>
        <dbReference type="SAM" id="MobiDB-lite"/>
    </source>
</evidence>
<evidence type="ECO:0000313" key="3">
    <source>
        <dbReference type="EMBL" id="MFI5680964.1"/>
    </source>
</evidence>
<dbReference type="Proteomes" id="UP001612415">
    <property type="component" value="Unassembled WGS sequence"/>
</dbReference>
<sequence>MAADPDIHPDTQPGMQEELRRLRARVPQLTGALVSGPDGLVLAQDTPGIAPENLASLTTSARELAVRITEAAGQGDDRGDQFRELLVRGGHGYVATYAAGRTAVLTLLAEDRVPVGRLHLEGRRAGARIGELVDARAPDPAEAPVEAPVEAPAKATAKQSRPAAKAGPARARTARTPRATTTNTRSTTDS</sequence>
<keyword evidence="4" id="KW-1185">Reference proteome</keyword>
<accession>A0ABW7YEW7</accession>
<feature type="domain" description="Roadblock/LAMTOR2" evidence="2">
    <location>
        <begin position="16"/>
        <end position="109"/>
    </location>
</feature>
<dbReference type="SMART" id="SM00960">
    <property type="entry name" value="Robl_LC7"/>
    <property type="match status" value="1"/>
</dbReference>
<feature type="region of interest" description="Disordered" evidence="1">
    <location>
        <begin position="137"/>
        <end position="190"/>
    </location>
</feature>
<dbReference type="EMBL" id="JBITDC010000024">
    <property type="protein sequence ID" value="MFI5680964.1"/>
    <property type="molecule type" value="Genomic_DNA"/>
</dbReference>
<protein>
    <submittedName>
        <fullName evidence="3">Roadblock/LC7 domain-containing protein</fullName>
    </submittedName>
</protein>
<evidence type="ECO:0000313" key="4">
    <source>
        <dbReference type="Proteomes" id="UP001612415"/>
    </source>
</evidence>
<dbReference type="InterPro" id="IPR004942">
    <property type="entry name" value="Roadblock/LAMTOR2_dom"/>
</dbReference>
<feature type="compositionally biased region" description="Low complexity" evidence="1">
    <location>
        <begin position="140"/>
        <end position="190"/>
    </location>
</feature>
<proteinExistence type="predicted"/>
<dbReference type="RefSeq" id="WP_398661318.1">
    <property type="nucleotide sequence ID" value="NZ_JBITDC010000024.1"/>
</dbReference>
<evidence type="ECO:0000259" key="2">
    <source>
        <dbReference type="SMART" id="SM00960"/>
    </source>
</evidence>
<dbReference type="Gene3D" id="3.30.450.30">
    <property type="entry name" value="Dynein light chain 2a, cytoplasmic"/>
    <property type="match status" value="1"/>
</dbReference>
<organism evidence="3 4">
    <name type="scientific">Streptomyces cellulosae</name>
    <dbReference type="NCBI Taxonomy" id="1968"/>
    <lineage>
        <taxon>Bacteria</taxon>
        <taxon>Bacillati</taxon>
        <taxon>Actinomycetota</taxon>
        <taxon>Actinomycetes</taxon>
        <taxon>Kitasatosporales</taxon>
        <taxon>Streptomycetaceae</taxon>
        <taxon>Streptomyces</taxon>
    </lineage>
</organism>